<accession>A0AAD3XK72</accession>
<sequence>MPPLWKHPSRSFWKNQERRNGIRESKCIPERSLSQGKRMKAIPFSFCAFALTDCVNCTVEAISFLDLNWQSEWRRKLRTNAAHKMTERETSLRKMTNDLLI</sequence>
<reference evidence="1" key="1">
    <citation type="submission" date="2023-05" db="EMBL/GenBank/DDBJ databases">
        <title>Nepenthes gracilis genome sequencing.</title>
        <authorList>
            <person name="Fukushima K."/>
        </authorList>
    </citation>
    <scope>NUCLEOTIDE SEQUENCE</scope>
    <source>
        <strain evidence="1">SING2019-196</strain>
    </source>
</reference>
<evidence type="ECO:0000313" key="1">
    <source>
        <dbReference type="EMBL" id="GMH07396.1"/>
    </source>
</evidence>
<gene>
    <name evidence="1" type="ORF">Nepgr_009236</name>
</gene>
<dbReference type="EMBL" id="BSYO01000007">
    <property type="protein sequence ID" value="GMH07396.1"/>
    <property type="molecule type" value="Genomic_DNA"/>
</dbReference>
<proteinExistence type="predicted"/>
<keyword evidence="2" id="KW-1185">Reference proteome</keyword>
<dbReference type="Proteomes" id="UP001279734">
    <property type="component" value="Unassembled WGS sequence"/>
</dbReference>
<organism evidence="1 2">
    <name type="scientific">Nepenthes gracilis</name>
    <name type="common">Slender pitcher plant</name>
    <dbReference type="NCBI Taxonomy" id="150966"/>
    <lineage>
        <taxon>Eukaryota</taxon>
        <taxon>Viridiplantae</taxon>
        <taxon>Streptophyta</taxon>
        <taxon>Embryophyta</taxon>
        <taxon>Tracheophyta</taxon>
        <taxon>Spermatophyta</taxon>
        <taxon>Magnoliopsida</taxon>
        <taxon>eudicotyledons</taxon>
        <taxon>Gunneridae</taxon>
        <taxon>Pentapetalae</taxon>
        <taxon>Caryophyllales</taxon>
        <taxon>Nepenthaceae</taxon>
        <taxon>Nepenthes</taxon>
    </lineage>
</organism>
<comment type="caution">
    <text evidence="1">The sequence shown here is derived from an EMBL/GenBank/DDBJ whole genome shotgun (WGS) entry which is preliminary data.</text>
</comment>
<protein>
    <submittedName>
        <fullName evidence="1">Uncharacterized protein</fullName>
    </submittedName>
</protein>
<dbReference type="AlphaFoldDB" id="A0AAD3XK72"/>
<evidence type="ECO:0000313" key="2">
    <source>
        <dbReference type="Proteomes" id="UP001279734"/>
    </source>
</evidence>
<name>A0AAD3XK72_NEPGR</name>